<dbReference type="SUPFAM" id="SSF50965">
    <property type="entry name" value="Galactose oxidase, central domain"/>
    <property type="match status" value="1"/>
</dbReference>
<accession>A0A061RA95</accession>
<dbReference type="AlphaFoldDB" id="A0A061RA95"/>
<organism evidence="2">
    <name type="scientific">Tetraselmis sp. GSL018</name>
    <dbReference type="NCBI Taxonomy" id="582737"/>
    <lineage>
        <taxon>Eukaryota</taxon>
        <taxon>Viridiplantae</taxon>
        <taxon>Chlorophyta</taxon>
        <taxon>core chlorophytes</taxon>
        <taxon>Chlorodendrophyceae</taxon>
        <taxon>Chlorodendrales</taxon>
        <taxon>Chlorodendraceae</taxon>
        <taxon>Tetraselmis</taxon>
    </lineage>
</organism>
<dbReference type="InterPro" id="IPR015915">
    <property type="entry name" value="Kelch-typ_b-propeller"/>
</dbReference>
<proteinExistence type="predicted"/>
<protein>
    <submittedName>
        <fullName evidence="2">Uncharacterized protein</fullName>
    </submittedName>
</protein>
<dbReference type="Gene3D" id="2.120.10.80">
    <property type="entry name" value="Kelch-type beta propeller"/>
    <property type="match status" value="1"/>
</dbReference>
<feature type="region of interest" description="Disordered" evidence="1">
    <location>
        <begin position="240"/>
        <end position="264"/>
    </location>
</feature>
<feature type="compositionally biased region" description="Basic residues" evidence="1">
    <location>
        <begin position="244"/>
        <end position="264"/>
    </location>
</feature>
<dbReference type="EMBL" id="GBEZ01018830">
    <property type="protein sequence ID" value="JAC67649.1"/>
    <property type="molecule type" value="Transcribed_RNA"/>
</dbReference>
<evidence type="ECO:0000256" key="1">
    <source>
        <dbReference type="SAM" id="MobiDB-lite"/>
    </source>
</evidence>
<evidence type="ECO:0000313" key="2">
    <source>
        <dbReference type="EMBL" id="JAC67649.1"/>
    </source>
</evidence>
<name>A0A061RA95_9CHLO</name>
<sequence>MVQLIMRATIDLFLYLAFIVRRDYVLVDCFSRQERIASEPVEQLRSNHSRLEGRPAPRDFLLCEQEQQKARVESQRVELQDLQTTSLTIWSSRCENWKHCHIEPDKRHGHPERRFHAAVVKQRRGLSNSSVFVAGGVSETGEPLDDVWELRLATGASACGRWRLLGRLPSPRSRSAAAVSPGPARTLYIYGGAAPPCADPKGASGCRWLGDLFVLRAAGSRETPYVEVFQGDAVEAPVASLQMRPHRPRRLERGKPRPAKHPPL</sequence>
<dbReference type="InterPro" id="IPR011043">
    <property type="entry name" value="Gal_Oxase/kelch_b-propeller"/>
</dbReference>
<reference evidence="2" key="1">
    <citation type="submission" date="2014-05" db="EMBL/GenBank/DDBJ databases">
        <title>The transcriptome of the halophilic microalga Tetraselmis sp. GSL018 isolated from the Great Salt Lake, Utah.</title>
        <authorList>
            <person name="Jinkerson R.E."/>
            <person name="D'Adamo S."/>
            <person name="Posewitz M.C."/>
        </authorList>
    </citation>
    <scope>NUCLEOTIDE SEQUENCE</scope>
    <source>
        <strain evidence="2">GSL018</strain>
    </source>
</reference>
<gene>
    <name evidence="2" type="ORF">TSPGSL018_10606</name>
</gene>